<reference evidence="5" key="1">
    <citation type="submission" date="2022-08" db="EMBL/GenBank/DDBJ databases">
        <authorList>
            <consortium name="DOE Joint Genome Institute"/>
            <person name="Min B."/>
            <person name="Riley R."/>
            <person name="Sierra-Patev S."/>
            <person name="Naranjo-Ortiz M."/>
            <person name="Looney B."/>
            <person name="Konkel Z."/>
            <person name="Slot J.C."/>
            <person name="Sakamoto Y."/>
            <person name="Steenwyk J.L."/>
            <person name="Rokas A."/>
            <person name="Carro J."/>
            <person name="Camarero S."/>
            <person name="Ferreira P."/>
            <person name="Molpeceres G."/>
            <person name="Ruiz-Duenas F.J."/>
            <person name="Serrano A."/>
            <person name="Henrissat B."/>
            <person name="Drula E."/>
            <person name="Hughes K.W."/>
            <person name="Mata J.L."/>
            <person name="Ishikawa N.K."/>
            <person name="Vargas-Isla R."/>
            <person name="Ushijima S."/>
            <person name="Smith C.A."/>
            <person name="Ahrendt S."/>
            <person name="Andreopoulos W."/>
            <person name="He G."/>
            <person name="Labutti K."/>
            <person name="Lipzen A."/>
            <person name="Ng V."/>
            <person name="Sandor L."/>
            <person name="Barry K."/>
            <person name="Martinez A.T."/>
            <person name="Xiao Y."/>
            <person name="Gibbons J.G."/>
            <person name="Terashima K."/>
            <person name="Hibbett D.S."/>
            <person name="Grigoriev I.V."/>
        </authorList>
    </citation>
    <scope>NUCLEOTIDE SEQUENCE</scope>
    <source>
        <strain evidence="5">TFB9207</strain>
    </source>
</reference>
<feature type="compositionally biased region" description="Polar residues" evidence="3">
    <location>
        <begin position="281"/>
        <end position="300"/>
    </location>
</feature>
<sequence length="324" mass="36479">MTSFSLRSALFSSSHSLRLQNAVRLPASTSLFLSRSLYTSFVNRGPSSRFVYLGNIPWSLEIEEIKHKAERFGKLESIDMPSDDYGRPSGFANVEFASPEEAQNFYRAAQETSLSFNGRRTRVELFDEPQKEVVKAKQNPPSNTIWIGRIPHEATADDLREMFSPFGSIKRLAFADRDSSRMFAHVEYETTEQALAAMSAVRNDGTTLLGQQLLLDFAPPKPADTPTSQLYFSRYNGDLSDLKAALSQSPGVNNIVMLKNRNGIIFFNTVEEATAARQALDRTQTPDGHNLNLFYSNPRSRPQDGESRPGNKNMSRSNNYRNNW</sequence>
<feature type="compositionally biased region" description="Polar residues" evidence="3">
    <location>
        <begin position="310"/>
        <end position="324"/>
    </location>
</feature>
<keyword evidence="6" id="KW-1185">Reference proteome</keyword>
<dbReference type="Proteomes" id="UP001163846">
    <property type="component" value="Unassembled WGS sequence"/>
</dbReference>
<dbReference type="InterPro" id="IPR000504">
    <property type="entry name" value="RRM_dom"/>
</dbReference>
<keyword evidence="1 2" id="KW-0694">RNA-binding</keyword>
<accession>A0AA38PHL3</accession>
<feature type="domain" description="RRM" evidence="4">
    <location>
        <begin position="143"/>
        <end position="220"/>
    </location>
</feature>
<evidence type="ECO:0000256" key="3">
    <source>
        <dbReference type="SAM" id="MobiDB-lite"/>
    </source>
</evidence>
<evidence type="ECO:0000313" key="5">
    <source>
        <dbReference type="EMBL" id="KAJ3843097.1"/>
    </source>
</evidence>
<evidence type="ECO:0000313" key="6">
    <source>
        <dbReference type="Proteomes" id="UP001163846"/>
    </source>
</evidence>
<proteinExistence type="predicted"/>
<dbReference type="SUPFAM" id="SSF54928">
    <property type="entry name" value="RNA-binding domain, RBD"/>
    <property type="match status" value="3"/>
</dbReference>
<dbReference type="SMART" id="SM00360">
    <property type="entry name" value="RRM"/>
    <property type="match status" value="3"/>
</dbReference>
<dbReference type="PANTHER" id="PTHR23189">
    <property type="entry name" value="RNA RECOGNITION MOTIF-CONTAINING"/>
    <property type="match status" value="1"/>
</dbReference>
<protein>
    <recommendedName>
        <fullName evidence="4">RRM domain-containing protein</fullName>
    </recommendedName>
</protein>
<dbReference type="AlphaFoldDB" id="A0AA38PHL3"/>
<gene>
    <name evidence="5" type="ORF">F5878DRAFT_605772</name>
</gene>
<organism evidence="5 6">
    <name type="scientific">Lentinula raphanica</name>
    <dbReference type="NCBI Taxonomy" id="153919"/>
    <lineage>
        <taxon>Eukaryota</taxon>
        <taxon>Fungi</taxon>
        <taxon>Dikarya</taxon>
        <taxon>Basidiomycota</taxon>
        <taxon>Agaricomycotina</taxon>
        <taxon>Agaricomycetes</taxon>
        <taxon>Agaricomycetidae</taxon>
        <taxon>Agaricales</taxon>
        <taxon>Marasmiineae</taxon>
        <taxon>Omphalotaceae</taxon>
        <taxon>Lentinula</taxon>
    </lineage>
</organism>
<name>A0AA38PHL3_9AGAR</name>
<dbReference type="CDD" id="cd00590">
    <property type="entry name" value="RRM_SF"/>
    <property type="match status" value="3"/>
</dbReference>
<dbReference type="InterPro" id="IPR035979">
    <property type="entry name" value="RBD_domain_sf"/>
</dbReference>
<evidence type="ECO:0000256" key="1">
    <source>
        <dbReference type="ARBA" id="ARBA00022884"/>
    </source>
</evidence>
<dbReference type="InterPro" id="IPR012677">
    <property type="entry name" value="Nucleotide-bd_a/b_plait_sf"/>
</dbReference>
<comment type="caution">
    <text evidence="5">The sequence shown here is derived from an EMBL/GenBank/DDBJ whole genome shotgun (WGS) entry which is preliminary data.</text>
</comment>
<dbReference type="GO" id="GO:0003723">
    <property type="term" value="F:RNA binding"/>
    <property type="evidence" value="ECO:0007669"/>
    <property type="project" value="UniProtKB-UniRule"/>
</dbReference>
<evidence type="ECO:0000256" key="2">
    <source>
        <dbReference type="PROSITE-ProRule" id="PRU00176"/>
    </source>
</evidence>
<dbReference type="EMBL" id="MU805985">
    <property type="protein sequence ID" value="KAJ3843097.1"/>
    <property type="molecule type" value="Genomic_DNA"/>
</dbReference>
<dbReference type="Gene3D" id="3.30.70.330">
    <property type="match status" value="2"/>
</dbReference>
<dbReference type="PROSITE" id="PS50102">
    <property type="entry name" value="RRM"/>
    <property type="match status" value="2"/>
</dbReference>
<feature type="region of interest" description="Disordered" evidence="3">
    <location>
        <begin position="280"/>
        <end position="324"/>
    </location>
</feature>
<evidence type="ECO:0000259" key="4">
    <source>
        <dbReference type="PROSITE" id="PS50102"/>
    </source>
</evidence>
<feature type="domain" description="RRM" evidence="4">
    <location>
        <begin position="49"/>
        <end position="128"/>
    </location>
</feature>
<dbReference type="Pfam" id="PF00076">
    <property type="entry name" value="RRM_1"/>
    <property type="match status" value="2"/>
</dbReference>